<sequence length="76" mass="7898">MGVAGGMGELAHQTPHTGIAFTHPAGFACAGRFLFARADAPLGRQAVDTAESRRASADFHKQRGRAAQMAPGHGLQ</sequence>
<accession>A0A3A3GQL0</accession>
<gene>
    <name evidence="2" type="ORF">D3878_18135</name>
</gene>
<name>A0A3A3GQL0_9BURK</name>
<evidence type="ECO:0000313" key="3">
    <source>
        <dbReference type="Proteomes" id="UP000266327"/>
    </source>
</evidence>
<feature type="compositionally biased region" description="Basic and acidic residues" evidence="1">
    <location>
        <begin position="50"/>
        <end position="61"/>
    </location>
</feature>
<dbReference type="Proteomes" id="UP000266327">
    <property type="component" value="Unassembled WGS sequence"/>
</dbReference>
<feature type="region of interest" description="Disordered" evidence="1">
    <location>
        <begin position="45"/>
        <end position="76"/>
    </location>
</feature>
<organism evidence="2 3">
    <name type="scientific">Noviherbaspirillum sedimenti</name>
    <dbReference type="NCBI Taxonomy" id="2320865"/>
    <lineage>
        <taxon>Bacteria</taxon>
        <taxon>Pseudomonadati</taxon>
        <taxon>Pseudomonadota</taxon>
        <taxon>Betaproteobacteria</taxon>
        <taxon>Burkholderiales</taxon>
        <taxon>Oxalobacteraceae</taxon>
        <taxon>Noviherbaspirillum</taxon>
    </lineage>
</organism>
<proteinExistence type="predicted"/>
<evidence type="ECO:0000313" key="2">
    <source>
        <dbReference type="EMBL" id="RJG03270.1"/>
    </source>
</evidence>
<protein>
    <submittedName>
        <fullName evidence="2">Uncharacterized protein</fullName>
    </submittedName>
</protein>
<dbReference type="EMBL" id="QYUQ01000002">
    <property type="protein sequence ID" value="RJG03270.1"/>
    <property type="molecule type" value="Genomic_DNA"/>
</dbReference>
<keyword evidence="3" id="KW-1185">Reference proteome</keyword>
<evidence type="ECO:0000256" key="1">
    <source>
        <dbReference type="SAM" id="MobiDB-lite"/>
    </source>
</evidence>
<dbReference type="AlphaFoldDB" id="A0A3A3GQL0"/>
<comment type="caution">
    <text evidence="2">The sequence shown here is derived from an EMBL/GenBank/DDBJ whole genome shotgun (WGS) entry which is preliminary data.</text>
</comment>
<reference evidence="3" key="1">
    <citation type="submission" date="2018-09" db="EMBL/GenBank/DDBJ databases">
        <authorList>
            <person name="Zhu H."/>
        </authorList>
    </citation>
    <scope>NUCLEOTIDE SEQUENCE [LARGE SCALE GENOMIC DNA]</scope>
    <source>
        <strain evidence="3">K1S02-23</strain>
    </source>
</reference>